<feature type="non-terminal residue" evidence="1">
    <location>
        <position position="1"/>
    </location>
</feature>
<gene>
    <name evidence="1" type="ORF">CU097_004885</name>
</gene>
<reference evidence="1 2" key="1">
    <citation type="journal article" date="2018" name="G3 (Bethesda)">
        <title>Phylogenetic and Phylogenomic Definition of Rhizopus Species.</title>
        <authorList>
            <person name="Gryganskyi A.P."/>
            <person name="Golan J."/>
            <person name="Dolatabadi S."/>
            <person name="Mondo S."/>
            <person name="Robb S."/>
            <person name="Idnurm A."/>
            <person name="Muszewska A."/>
            <person name="Steczkiewicz K."/>
            <person name="Masonjones S."/>
            <person name="Liao H.L."/>
            <person name="Gajdeczka M.T."/>
            <person name="Anike F."/>
            <person name="Vuek A."/>
            <person name="Anishchenko I.M."/>
            <person name="Voigt K."/>
            <person name="de Hoog G.S."/>
            <person name="Smith M.E."/>
            <person name="Heitman J."/>
            <person name="Vilgalys R."/>
            <person name="Stajich J.E."/>
        </authorList>
    </citation>
    <scope>NUCLEOTIDE SEQUENCE [LARGE SCALE GENOMIC DNA]</scope>
    <source>
        <strain evidence="1 2">CBS 357.93</strain>
    </source>
</reference>
<sequence>VKVIGATHEFVRARDNIRIATHKIMYAESIKAYEKYILDFKASFEASFPVFVAYFETPYHNKLKSLYFTKSRNKRVNRVAYTLVNVNTLSESLGQAYAVLDAQIKQLNKSNQGDPDFLESLLQEAKSLTSTIENTRNPDQHPSIQRR</sequence>
<dbReference type="OrthoDB" id="2300839at2759"/>
<keyword evidence="2" id="KW-1185">Reference proteome</keyword>
<dbReference type="AlphaFoldDB" id="A0A367J373"/>
<evidence type="ECO:0000313" key="2">
    <source>
        <dbReference type="Proteomes" id="UP000252139"/>
    </source>
</evidence>
<proteinExistence type="predicted"/>
<protein>
    <submittedName>
        <fullName evidence="1">Uncharacterized protein</fullName>
    </submittedName>
</protein>
<dbReference type="EMBL" id="PJQL01002404">
    <property type="protein sequence ID" value="RCH84299.1"/>
    <property type="molecule type" value="Genomic_DNA"/>
</dbReference>
<comment type="caution">
    <text evidence="1">The sequence shown here is derived from an EMBL/GenBank/DDBJ whole genome shotgun (WGS) entry which is preliminary data.</text>
</comment>
<accession>A0A367J373</accession>
<evidence type="ECO:0000313" key="1">
    <source>
        <dbReference type="EMBL" id="RCH84299.1"/>
    </source>
</evidence>
<dbReference type="Proteomes" id="UP000252139">
    <property type="component" value="Unassembled WGS sequence"/>
</dbReference>
<name>A0A367J373_RHIAZ</name>
<organism evidence="1 2">
    <name type="scientific">Rhizopus azygosporus</name>
    <name type="common">Rhizopus microsporus var. azygosporus</name>
    <dbReference type="NCBI Taxonomy" id="86630"/>
    <lineage>
        <taxon>Eukaryota</taxon>
        <taxon>Fungi</taxon>
        <taxon>Fungi incertae sedis</taxon>
        <taxon>Mucoromycota</taxon>
        <taxon>Mucoromycotina</taxon>
        <taxon>Mucoromycetes</taxon>
        <taxon>Mucorales</taxon>
        <taxon>Mucorineae</taxon>
        <taxon>Rhizopodaceae</taxon>
        <taxon>Rhizopus</taxon>
    </lineage>
</organism>